<dbReference type="AlphaFoldDB" id="L8GD02"/>
<evidence type="ECO:0000313" key="1">
    <source>
        <dbReference type="EMBL" id="ELR09961.1"/>
    </source>
</evidence>
<dbReference type="VEuPathDB" id="FungiDB:GMDG_00719"/>
<reference evidence="2" key="1">
    <citation type="submission" date="2010-09" db="EMBL/GenBank/DDBJ databases">
        <title>The genome sequence of Geomyces destructans 20631-21.</title>
        <authorList>
            <consortium name="The Broad Institute Genome Sequencing Platform"/>
            <person name="Cuomo C.A."/>
            <person name="Blehert D.S."/>
            <person name="Lorch J.M."/>
            <person name="Young S.K."/>
            <person name="Zeng Q."/>
            <person name="Gargeya S."/>
            <person name="Fitzgerald M."/>
            <person name="Haas B."/>
            <person name="Abouelleil A."/>
            <person name="Alvarado L."/>
            <person name="Arachchi H.M."/>
            <person name="Berlin A."/>
            <person name="Brown A."/>
            <person name="Chapman S.B."/>
            <person name="Chen Z."/>
            <person name="Dunbar C."/>
            <person name="Freedman E."/>
            <person name="Gearin G."/>
            <person name="Gellesch M."/>
            <person name="Goldberg J."/>
            <person name="Griggs A."/>
            <person name="Gujja S."/>
            <person name="Heiman D."/>
            <person name="Howarth C."/>
            <person name="Larson L."/>
            <person name="Lui A."/>
            <person name="MacDonald P.J.P."/>
            <person name="Montmayeur A."/>
            <person name="Murphy C."/>
            <person name="Neiman D."/>
            <person name="Pearson M."/>
            <person name="Priest M."/>
            <person name="Roberts A."/>
            <person name="Saif S."/>
            <person name="Shea T."/>
            <person name="Shenoy N."/>
            <person name="Sisk P."/>
            <person name="Stolte C."/>
            <person name="Sykes S."/>
            <person name="Wortman J."/>
            <person name="Nusbaum C."/>
            <person name="Birren B."/>
        </authorList>
    </citation>
    <scope>NUCLEOTIDE SEQUENCE [LARGE SCALE GENOMIC DNA]</scope>
    <source>
        <strain evidence="2">ATCC MYA-4855 / 20631-21</strain>
    </source>
</reference>
<keyword evidence="2" id="KW-1185">Reference proteome</keyword>
<protein>
    <submittedName>
        <fullName evidence="1">Uncharacterized protein</fullName>
    </submittedName>
</protein>
<name>L8GD02_PSED2</name>
<dbReference type="HOGENOM" id="CLU_1982519_0_0_1"/>
<accession>L8GD02</accession>
<proteinExistence type="predicted"/>
<dbReference type="EMBL" id="GL573176">
    <property type="protein sequence ID" value="ELR09961.1"/>
    <property type="molecule type" value="Genomic_DNA"/>
</dbReference>
<dbReference type="Proteomes" id="UP000011064">
    <property type="component" value="Unassembled WGS sequence"/>
</dbReference>
<sequence>MVFGQMTCWRTNPYVAASKYHTIQLISYACLLMQQPHLIILCTKQSSGVCGCGVVSFRVTENRARQTCERPTLSLSSLPRPSFDRAWVSLGDLPTQIRATGKVHVISDETIRSAVGSGKWEVGSGR</sequence>
<evidence type="ECO:0000313" key="2">
    <source>
        <dbReference type="Proteomes" id="UP000011064"/>
    </source>
</evidence>
<dbReference type="InParanoid" id="L8GD02"/>
<gene>
    <name evidence="1" type="ORF">GMDG_00719</name>
</gene>
<organism evidence="1 2">
    <name type="scientific">Pseudogymnoascus destructans (strain ATCC MYA-4855 / 20631-21)</name>
    <name type="common">Bat white-nose syndrome fungus</name>
    <name type="synonym">Geomyces destructans</name>
    <dbReference type="NCBI Taxonomy" id="658429"/>
    <lineage>
        <taxon>Eukaryota</taxon>
        <taxon>Fungi</taxon>
        <taxon>Dikarya</taxon>
        <taxon>Ascomycota</taxon>
        <taxon>Pezizomycotina</taxon>
        <taxon>Leotiomycetes</taxon>
        <taxon>Thelebolales</taxon>
        <taxon>Thelebolaceae</taxon>
        <taxon>Pseudogymnoascus</taxon>
    </lineage>
</organism>